<feature type="transmembrane region" description="Helical" evidence="1">
    <location>
        <begin position="127"/>
        <end position="148"/>
    </location>
</feature>
<gene>
    <name evidence="2" type="ORF">LX97_01504</name>
</gene>
<feature type="transmembrane region" description="Helical" evidence="1">
    <location>
        <begin position="63"/>
        <end position="84"/>
    </location>
</feature>
<name>A0ABX5Q3D7_9FLAO</name>
<protein>
    <submittedName>
        <fullName evidence="2">Uncharacterized protein</fullName>
    </submittedName>
</protein>
<feature type="transmembrane region" description="Helical" evidence="1">
    <location>
        <begin position="35"/>
        <end position="51"/>
    </location>
</feature>
<accession>A0ABX5Q3D7</accession>
<dbReference type="RefSeq" id="WP_015362342.1">
    <property type="nucleotide sequence ID" value="NZ_QKZR01000001.1"/>
</dbReference>
<dbReference type="EMBL" id="QKZR01000001">
    <property type="protein sequence ID" value="PZX44486.1"/>
    <property type="molecule type" value="Genomic_DNA"/>
</dbReference>
<keyword evidence="1" id="KW-0472">Membrane</keyword>
<evidence type="ECO:0000256" key="1">
    <source>
        <dbReference type="SAM" id="Phobius"/>
    </source>
</evidence>
<feature type="transmembrane region" description="Helical" evidence="1">
    <location>
        <begin position="96"/>
        <end position="115"/>
    </location>
</feature>
<evidence type="ECO:0000313" key="2">
    <source>
        <dbReference type="EMBL" id="PZX44486.1"/>
    </source>
</evidence>
<evidence type="ECO:0000313" key="3">
    <source>
        <dbReference type="Proteomes" id="UP000248584"/>
    </source>
</evidence>
<proteinExistence type="predicted"/>
<keyword evidence="1" id="KW-0812">Transmembrane</keyword>
<sequence>MKLVIITLRLVLPVIFLSIGMLTLLDSFIGDYLSYLYFPISFGLVIGIANIKSINLKELRKAFFALLLSLITFILILLVIIGIGGGSLSLDDSVNVIYSFIIYVIAPFFVLTAFFKYYDIKFTRTNIIFIIVAIVVSYSYMQFCSVLFENEPPRIANPYLIWQVVVAATLQSVLYKEELFSFFDELRSEN</sequence>
<organism evidence="2 3">
    <name type="scientific">Nonlabens dokdonensis</name>
    <dbReference type="NCBI Taxonomy" id="328515"/>
    <lineage>
        <taxon>Bacteria</taxon>
        <taxon>Pseudomonadati</taxon>
        <taxon>Bacteroidota</taxon>
        <taxon>Flavobacteriia</taxon>
        <taxon>Flavobacteriales</taxon>
        <taxon>Flavobacteriaceae</taxon>
        <taxon>Nonlabens</taxon>
    </lineage>
</organism>
<keyword evidence="1" id="KW-1133">Transmembrane helix</keyword>
<comment type="caution">
    <text evidence="2">The sequence shown here is derived from an EMBL/GenBank/DDBJ whole genome shotgun (WGS) entry which is preliminary data.</text>
</comment>
<feature type="transmembrane region" description="Helical" evidence="1">
    <location>
        <begin position="7"/>
        <end position="29"/>
    </location>
</feature>
<dbReference type="Proteomes" id="UP000248584">
    <property type="component" value="Unassembled WGS sequence"/>
</dbReference>
<reference evidence="2 3" key="1">
    <citation type="submission" date="2018-06" db="EMBL/GenBank/DDBJ databases">
        <title>Genomic Encyclopedia of Archaeal and Bacterial Type Strains, Phase II (KMG-II): from individual species to whole genera.</title>
        <authorList>
            <person name="Goeker M."/>
        </authorList>
    </citation>
    <scope>NUCLEOTIDE SEQUENCE [LARGE SCALE GENOMIC DNA]</scope>
    <source>
        <strain evidence="2 3">DSM 17205</strain>
    </source>
</reference>
<keyword evidence="3" id="KW-1185">Reference proteome</keyword>